<dbReference type="Gene3D" id="3.30.70.330">
    <property type="match status" value="1"/>
</dbReference>
<dbReference type="EMBL" id="JAKUCV010004894">
    <property type="protein sequence ID" value="KAJ4833664.1"/>
    <property type="molecule type" value="Genomic_DNA"/>
</dbReference>
<feature type="domain" description="RRM" evidence="3">
    <location>
        <begin position="104"/>
        <end position="177"/>
    </location>
</feature>
<gene>
    <name evidence="4" type="ORF">Tsubulata_009031</name>
</gene>
<feature type="compositionally biased region" description="Pro residues" evidence="2">
    <location>
        <begin position="50"/>
        <end position="59"/>
    </location>
</feature>
<comment type="caution">
    <text evidence="4">The sequence shown here is derived from an EMBL/GenBank/DDBJ whole genome shotgun (WGS) entry which is preliminary data.</text>
</comment>
<dbReference type="PROSITE" id="PS50102">
    <property type="entry name" value="RRM"/>
    <property type="match status" value="1"/>
</dbReference>
<organism evidence="4 5">
    <name type="scientific">Turnera subulata</name>
    <dbReference type="NCBI Taxonomy" id="218843"/>
    <lineage>
        <taxon>Eukaryota</taxon>
        <taxon>Viridiplantae</taxon>
        <taxon>Streptophyta</taxon>
        <taxon>Embryophyta</taxon>
        <taxon>Tracheophyta</taxon>
        <taxon>Spermatophyta</taxon>
        <taxon>Magnoliopsida</taxon>
        <taxon>eudicotyledons</taxon>
        <taxon>Gunneridae</taxon>
        <taxon>Pentapetalae</taxon>
        <taxon>rosids</taxon>
        <taxon>fabids</taxon>
        <taxon>Malpighiales</taxon>
        <taxon>Passifloraceae</taxon>
        <taxon>Turnera</taxon>
    </lineage>
</organism>
<proteinExistence type="predicted"/>
<accession>A0A9Q0FMY0</accession>
<dbReference type="GO" id="GO:0003723">
    <property type="term" value="F:RNA binding"/>
    <property type="evidence" value="ECO:0007669"/>
    <property type="project" value="UniProtKB-UniRule"/>
</dbReference>
<keyword evidence="5" id="KW-1185">Reference proteome</keyword>
<evidence type="ECO:0000256" key="2">
    <source>
        <dbReference type="SAM" id="MobiDB-lite"/>
    </source>
</evidence>
<reference evidence="4" key="1">
    <citation type="submission" date="2022-02" db="EMBL/GenBank/DDBJ databases">
        <authorList>
            <person name="Henning P.M."/>
            <person name="McCubbin A.G."/>
            <person name="Shore J.S."/>
        </authorList>
    </citation>
    <scope>NUCLEOTIDE SEQUENCE</scope>
    <source>
        <strain evidence="4">F60SS</strain>
        <tissue evidence="4">Leaves</tissue>
    </source>
</reference>
<protein>
    <recommendedName>
        <fullName evidence="3">RRM domain-containing protein</fullName>
    </recommendedName>
</protein>
<feature type="region of interest" description="Disordered" evidence="2">
    <location>
        <begin position="1"/>
        <end position="77"/>
    </location>
</feature>
<feature type="compositionally biased region" description="Low complexity" evidence="2">
    <location>
        <begin position="34"/>
        <end position="49"/>
    </location>
</feature>
<name>A0A9Q0FMY0_9ROSI</name>
<evidence type="ECO:0000313" key="4">
    <source>
        <dbReference type="EMBL" id="KAJ4833664.1"/>
    </source>
</evidence>
<dbReference type="CDD" id="cd00590">
    <property type="entry name" value="RRM_SF"/>
    <property type="match status" value="1"/>
</dbReference>
<feature type="compositionally biased region" description="Polar residues" evidence="2">
    <location>
        <begin position="1"/>
        <end position="11"/>
    </location>
</feature>
<evidence type="ECO:0000313" key="5">
    <source>
        <dbReference type="Proteomes" id="UP001141552"/>
    </source>
</evidence>
<dbReference type="SMART" id="SM00360">
    <property type="entry name" value="RRM"/>
    <property type="match status" value="1"/>
</dbReference>
<sequence>MVARNFLSTLPMSPGLPQANPHPRSTFFFPLTTSNNPQSSNSNQQWQIPRPKPPQPPRAFPTNTHNNQDLHQKKPCNPNYHKPVYLAKWNKNSILSAIDNNQLLSVYVENIPIQWTAADILSVLSNIEDIIDVYIPTKRAKSGKRFGFIRFKKGNPQEEILEKISATPVVGGFLMAN</sequence>
<dbReference type="InterPro" id="IPR012677">
    <property type="entry name" value="Nucleotide-bd_a/b_plait_sf"/>
</dbReference>
<reference evidence="4" key="2">
    <citation type="journal article" date="2023" name="Plants (Basel)">
        <title>Annotation of the Turnera subulata (Passifloraceae) Draft Genome Reveals the S-Locus Evolved after the Divergence of Turneroideae from Passifloroideae in a Stepwise Manner.</title>
        <authorList>
            <person name="Henning P.M."/>
            <person name="Roalson E.H."/>
            <person name="Mir W."/>
            <person name="McCubbin A.G."/>
            <person name="Shore J.S."/>
        </authorList>
    </citation>
    <scope>NUCLEOTIDE SEQUENCE</scope>
    <source>
        <strain evidence="4">F60SS</strain>
    </source>
</reference>
<dbReference type="AlphaFoldDB" id="A0A9Q0FMY0"/>
<evidence type="ECO:0000256" key="1">
    <source>
        <dbReference type="PROSITE-ProRule" id="PRU00176"/>
    </source>
</evidence>
<dbReference type="Proteomes" id="UP001141552">
    <property type="component" value="Unassembled WGS sequence"/>
</dbReference>
<dbReference type="SUPFAM" id="SSF54928">
    <property type="entry name" value="RNA-binding domain, RBD"/>
    <property type="match status" value="1"/>
</dbReference>
<dbReference type="OrthoDB" id="360390at2759"/>
<dbReference type="Pfam" id="PF00076">
    <property type="entry name" value="RRM_1"/>
    <property type="match status" value="1"/>
</dbReference>
<evidence type="ECO:0000259" key="3">
    <source>
        <dbReference type="PROSITE" id="PS50102"/>
    </source>
</evidence>
<dbReference type="InterPro" id="IPR000504">
    <property type="entry name" value="RRM_dom"/>
</dbReference>
<dbReference type="InterPro" id="IPR035979">
    <property type="entry name" value="RBD_domain_sf"/>
</dbReference>
<keyword evidence="1" id="KW-0694">RNA-binding</keyword>